<keyword evidence="1" id="KW-0812">Transmembrane</keyword>
<organism evidence="2 3">
    <name type="scientific">Triticum turgidum subsp. durum</name>
    <name type="common">Durum wheat</name>
    <name type="synonym">Triticum durum</name>
    <dbReference type="NCBI Taxonomy" id="4567"/>
    <lineage>
        <taxon>Eukaryota</taxon>
        <taxon>Viridiplantae</taxon>
        <taxon>Streptophyta</taxon>
        <taxon>Embryophyta</taxon>
        <taxon>Tracheophyta</taxon>
        <taxon>Spermatophyta</taxon>
        <taxon>Magnoliopsida</taxon>
        <taxon>Liliopsida</taxon>
        <taxon>Poales</taxon>
        <taxon>Poaceae</taxon>
        <taxon>BOP clade</taxon>
        <taxon>Pooideae</taxon>
        <taxon>Triticodae</taxon>
        <taxon>Triticeae</taxon>
        <taxon>Triticinae</taxon>
        <taxon>Triticum</taxon>
    </lineage>
</organism>
<dbReference type="PANTHER" id="PTHR31170:SF25">
    <property type="entry name" value="BNAA09G04570D PROTEIN"/>
    <property type="match status" value="1"/>
</dbReference>
<dbReference type="Proteomes" id="UP000324705">
    <property type="component" value="Chromosome 7A"/>
</dbReference>
<sequence length="519" mass="59075">MSSAEHCTQIQDIVVAIEVGSNPTRSEVNVSKDLLANTLASVTSAVPTRCDYSKARPTIYKVPKELKRGDEDEGYEPVAVSIGPFTKSVNSTAQLENYKWCCVRQLLSSHQNHPDSDVPEGLLKSCLENMKRLEPDIRAAYSEDVEGDSDVLAVSMLLDGCFILQRLLKATRVGEKEATSVGSENRSMKRGFPSSFFESSLGSTSSRQENIAQDDDWTQVFGRVRVWQLVATDLLLLENQIPFFVLIKLFELLWSGDGEPQDTLVKGSLRLFRSLCPHMLQRSAANSGIDYRGVHVHHLLHLFYLSVIQAQTPPNNFDQSVSLFVLDLDLPQWMPCAKELMEAGVKFRKGKKEDSFLDIKFNSHKGILKIPPLRFYDFSDKLFRNLIAFEQTYPHTPGDITTYAIFMDCLVNTPEDMLILHLRHIIVNQINVEQDASRFFNTNCAQVVRSSRYNEYLKNLMKDVNDYRGSRLNKWRATLARKYFRNPCVTMSVLAGVLLLNMTMLQTFFTVYPYFYPPK</sequence>
<keyword evidence="3" id="KW-1185">Reference proteome</keyword>
<dbReference type="AlphaFoldDB" id="A0A9R0ZQE7"/>
<gene>
    <name evidence="2" type="ORF">TRITD_7Av1G281060</name>
</gene>
<accession>A0A9R0ZQE7</accession>
<dbReference type="PANTHER" id="PTHR31170">
    <property type="entry name" value="BNAC04G53230D PROTEIN"/>
    <property type="match status" value="1"/>
</dbReference>
<dbReference type="Gramene" id="TRITD7Av1G281060.1">
    <property type="protein sequence ID" value="TRITD7Av1G281060.1"/>
    <property type="gene ID" value="TRITD7Av1G281060"/>
</dbReference>
<dbReference type="InterPro" id="IPR004158">
    <property type="entry name" value="DUF247_pln"/>
</dbReference>
<dbReference type="EMBL" id="LT934123">
    <property type="protein sequence ID" value="VAI82175.1"/>
    <property type="molecule type" value="Genomic_DNA"/>
</dbReference>
<keyword evidence="1" id="KW-1133">Transmembrane helix</keyword>
<evidence type="ECO:0000313" key="3">
    <source>
        <dbReference type="Proteomes" id="UP000324705"/>
    </source>
</evidence>
<protein>
    <submittedName>
        <fullName evidence="2">Uncharacterized protein</fullName>
    </submittedName>
</protein>
<proteinExistence type="predicted"/>
<evidence type="ECO:0000313" key="2">
    <source>
        <dbReference type="EMBL" id="VAI82175.1"/>
    </source>
</evidence>
<reference evidence="2 3" key="1">
    <citation type="submission" date="2017-09" db="EMBL/GenBank/DDBJ databases">
        <authorList>
            <consortium name="International Durum Wheat Genome Sequencing Consortium (IDWGSC)"/>
            <person name="Milanesi L."/>
        </authorList>
    </citation>
    <scope>NUCLEOTIDE SEQUENCE [LARGE SCALE GENOMIC DNA]</scope>
    <source>
        <strain evidence="3">cv. Svevo</strain>
    </source>
</reference>
<evidence type="ECO:0000256" key="1">
    <source>
        <dbReference type="SAM" id="Phobius"/>
    </source>
</evidence>
<name>A0A9R0ZQE7_TRITD</name>
<keyword evidence="1" id="KW-0472">Membrane</keyword>
<feature type="transmembrane region" description="Helical" evidence="1">
    <location>
        <begin position="491"/>
        <end position="515"/>
    </location>
</feature>
<dbReference type="Pfam" id="PF03140">
    <property type="entry name" value="DUF247"/>
    <property type="match status" value="1"/>
</dbReference>